<feature type="binding site" evidence="10 11">
    <location>
        <position position="328"/>
    </location>
    <ligand>
        <name>ATP</name>
        <dbReference type="ChEBI" id="CHEBI:30616"/>
    </ligand>
</feature>
<evidence type="ECO:0000256" key="10">
    <source>
        <dbReference type="HAMAP-Rule" id="MF_00145"/>
    </source>
</evidence>
<feature type="binding site" evidence="10 11">
    <location>
        <position position="207"/>
    </location>
    <ligand>
        <name>ATP</name>
        <dbReference type="ChEBI" id="CHEBI:30616"/>
    </ligand>
</feature>
<keyword evidence="9 10" id="KW-0067">ATP-binding</keyword>
<evidence type="ECO:0000256" key="1">
    <source>
        <dbReference type="ARBA" id="ARBA00000642"/>
    </source>
</evidence>
<comment type="caution">
    <text evidence="10">Lacks conserved residue(s) required for the propagation of feature annotation.</text>
</comment>
<gene>
    <name evidence="10" type="primary">pgk</name>
    <name evidence="13" type="ORF">A2754_00945</name>
</gene>
<accession>A0A1F6MB57</accession>
<dbReference type="PRINTS" id="PR00477">
    <property type="entry name" value="PHGLYCKINASE"/>
</dbReference>
<sequence length="415" mass="45379">MQPIKQVKNLAGKRVLVRVDFNVPVKNGKVVDDFKIQKSLPTIKFLMKQGAKVILVSHLGRPKGVDKKLSLAPVAKVLEKLLKKKVGFVGHAELVSASRSRNKFGMTEQMWGKETGVVLLENIRFLPGEGTNSLIPAKKLASLADVFVLDGFAVAHRDSASVSGVTKFLPSYAGLLLFEEVTSLMNVMEGPKRPLVVMLGGAKVETKIPVLKYFLSKADHVLVGGEIANTYWWAKGGSVGASLIGKKYKKEVLKYCSNKKVILPVDVVVGKENGKDVKVVEVGVKGERLRVKGKEAVYDIGPATVRLFSKYIKGAKTLIWNGAMGRFEQHPYEYGTYALAHLFAARSKGKAYGVCGGGETVEVFKKLNLFQDVDLASTGGGAMLEFLSGKKLPGLEALRPRRLEALRRSLYTFIF</sequence>
<comment type="subcellular location">
    <subcellularLocation>
        <location evidence="10">Cytoplasm</location>
    </subcellularLocation>
</comment>
<dbReference type="InterPro" id="IPR036043">
    <property type="entry name" value="Phosphoglycerate_kinase_sf"/>
</dbReference>
<feature type="binding site" evidence="10">
    <location>
        <begin position="357"/>
        <end position="360"/>
    </location>
    <ligand>
        <name>ATP</name>
        <dbReference type="ChEBI" id="CHEBI:30616"/>
    </ligand>
</feature>
<keyword evidence="8 10" id="KW-0418">Kinase</keyword>
<dbReference type="FunFam" id="3.40.50.1260:FF:000006">
    <property type="entry name" value="Phosphoglycerate kinase"/>
    <property type="match status" value="1"/>
</dbReference>
<feature type="binding site" evidence="10">
    <location>
        <position position="124"/>
    </location>
    <ligand>
        <name>substrate</name>
    </ligand>
</feature>
<dbReference type="SUPFAM" id="SSF53748">
    <property type="entry name" value="Phosphoglycerate kinase"/>
    <property type="match status" value="1"/>
</dbReference>
<evidence type="ECO:0000313" key="13">
    <source>
        <dbReference type="EMBL" id="OGH68866.1"/>
    </source>
</evidence>
<evidence type="ECO:0000256" key="11">
    <source>
        <dbReference type="PIRSR" id="PIRSR000724-2"/>
    </source>
</evidence>
<proteinExistence type="inferred from homology"/>
<comment type="caution">
    <text evidence="13">The sequence shown here is derived from an EMBL/GenBank/DDBJ whole genome shotgun (WGS) entry which is preliminary data.</text>
</comment>
<reference evidence="13 14" key="1">
    <citation type="journal article" date="2016" name="Nat. Commun.">
        <title>Thousands of microbial genomes shed light on interconnected biogeochemical processes in an aquifer system.</title>
        <authorList>
            <person name="Anantharaman K."/>
            <person name="Brown C.T."/>
            <person name="Hug L.A."/>
            <person name="Sharon I."/>
            <person name="Castelle C.J."/>
            <person name="Probst A.J."/>
            <person name="Thomas B.C."/>
            <person name="Singh A."/>
            <person name="Wilkins M.J."/>
            <person name="Karaoz U."/>
            <person name="Brodie E.L."/>
            <person name="Williams K.H."/>
            <person name="Hubbard S.S."/>
            <person name="Banfield J.F."/>
        </authorList>
    </citation>
    <scope>NUCLEOTIDE SEQUENCE [LARGE SCALE GENOMIC DNA]</scope>
</reference>
<dbReference type="GO" id="GO:0005829">
    <property type="term" value="C:cytosol"/>
    <property type="evidence" value="ECO:0007669"/>
    <property type="project" value="TreeGrafter"/>
</dbReference>
<keyword evidence="7 10" id="KW-0547">Nucleotide-binding</keyword>
<dbReference type="UniPathway" id="UPA00109">
    <property type="reaction ID" value="UER00185"/>
</dbReference>
<dbReference type="InterPro" id="IPR015911">
    <property type="entry name" value="Phosphoglycerate_kinase_CS"/>
</dbReference>
<dbReference type="InterPro" id="IPR001576">
    <property type="entry name" value="Phosphoglycerate_kinase"/>
</dbReference>
<comment type="pathway">
    <text evidence="2 10">Carbohydrate degradation; glycolysis; pyruvate from D-glyceraldehyde 3-phosphate: step 2/5.</text>
</comment>
<dbReference type="Gene3D" id="3.40.50.1260">
    <property type="entry name" value="Phosphoglycerate kinase, N-terminal domain"/>
    <property type="match status" value="2"/>
</dbReference>
<dbReference type="HAMAP" id="MF_00145">
    <property type="entry name" value="Phosphoglyc_kinase"/>
    <property type="match status" value="1"/>
</dbReference>
<dbReference type="PANTHER" id="PTHR11406:SF23">
    <property type="entry name" value="PHOSPHOGLYCERATE KINASE 1, CHLOROPLASTIC-RELATED"/>
    <property type="match status" value="1"/>
</dbReference>
<dbReference type="GO" id="GO:0004618">
    <property type="term" value="F:phosphoglycerate kinase activity"/>
    <property type="evidence" value="ECO:0007669"/>
    <property type="project" value="UniProtKB-UniRule"/>
</dbReference>
<keyword evidence="10" id="KW-0963">Cytoplasm</keyword>
<dbReference type="GO" id="GO:0006096">
    <property type="term" value="P:glycolytic process"/>
    <property type="evidence" value="ECO:0007669"/>
    <property type="project" value="UniProtKB-UniRule"/>
</dbReference>
<dbReference type="Pfam" id="PF00162">
    <property type="entry name" value="PGK"/>
    <property type="match status" value="1"/>
</dbReference>
<evidence type="ECO:0000256" key="8">
    <source>
        <dbReference type="ARBA" id="ARBA00022777"/>
    </source>
</evidence>
<comment type="catalytic activity">
    <reaction evidence="1 10 12">
        <text>(2R)-3-phosphoglycerate + ATP = (2R)-3-phospho-glyceroyl phosphate + ADP</text>
        <dbReference type="Rhea" id="RHEA:14801"/>
        <dbReference type="ChEBI" id="CHEBI:30616"/>
        <dbReference type="ChEBI" id="CHEBI:57604"/>
        <dbReference type="ChEBI" id="CHEBI:58272"/>
        <dbReference type="ChEBI" id="CHEBI:456216"/>
        <dbReference type="EC" id="2.7.2.3"/>
    </reaction>
</comment>
<protein>
    <recommendedName>
        <fullName evidence="5 10">Phosphoglycerate kinase</fullName>
        <ecNumber evidence="4 10">2.7.2.3</ecNumber>
    </recommendedName>
</protein>
<feature type="binding site" evidence="10">
    <location>
        <position position="157"/>
    </location>
    <ligand>
        <name>substrate</name>
    </ligand>
</feature>
<evidence type="ECO:0000256" key="7">
    <source>
        <dbReference type="ARBA" id="ARBA00022741"/>
    </source>
</evidence>
<evidence type="ECO:0000256" key="4">
    <source>
        <dbReference type="ARBA" id="ARBA00013061"/>
    </source>
</evidence>
<evidence type="ECO:0000256" key="12">
    <source>
        <dbReference type="RuleBase" id="RU000532"/>
    </source>
</evidence>
<evidence type="ECO:0000256" key="9">
    <source>
        <dbReference type="ARBA" id="ARBA00022840"/>
    </source>
</evidence>
<keyword evidence="6 10" id="KW-0808">Transferase</keyword>
<evidence type="ECO:0000256" key="5">
    <source>
        <dbReference type="ARBA" id="ARBA00016471"/>
    </source>
</evidence>
<evidence type="ECO:0000256" key="2">
    <source>
        <dbReference type="ARBA" id="ARBA00004838"/>
    </source>
</evidence>
<dbReference type="AlphaFoldDB" id="A0A1F6MB57"/>
<evidence type="ECO:0000256" key="3">
    <source>
        <dbReference type="ARBA" id="ARBA00008982"/>
    </source>
</evidence>
<dbReference type="GO" id="GO:0005524">
    <property type="term" value="F:ATP binding"/>
    <property type="evidence" value="ECO:0007669"/>
    <property type="project" value="UniProtKB-KW"/>
</dbReference>
<dbReference type="PIRSF" id="PIRSF000724">
    <property type="entry name" value="Pgk"/>
    <property type="match status" value="1"/>
</dbReference>
<evidence type="ECO:0000256" key="6">
    <source>
        <dbReference type="ARBA" id="ARBA00022679"/>
    </source>
</evidence>
<name>A0A1F6MB57_9BACT</name>
<dbReference type="EC" id="2.7.2.3" evidence="4 10"/>
<dbReference type="PROSITE" id="PS00111">
    <property type="entry name" value="PGLYCERATE_KINASE"/>
    <property type="match status" value="1"/>
</dbReference>
<feature type="binding site" evidence="10">
    <location>
        <begin position="20"/>
        <end position="22"/>
    </location>
    <ligand>
        <name>substrate</name>
    </ligand>
</feature>
<dbReference type="InterPro" id="IPR015824">
    <property type="entry name" value="Phosphoglycerate_kinase_N"/>
</dbReference>
<dbReference type="PANTHER" id="PTHR11406">
    <property type="entry name" value="PHOSPHOGLYCERATE KINASE"/>
    <property type="match status" value="1"/>
</dbReference>
<dbReference type="GO" id="GO:0043531">
    <property type="term" value="F:ADP binding"/>
    <property type="evidence" value="ECO:0007669"/>
    <property type="project" value="TreeGrafter"/>
</dbReference>
<organism evidence="13 14">
    <name type="scientific">Candidatus Magasanikbacteria bacterium RIFCSPHIGHO2_01_FULL_47_8</name>
    <dbReference type="NCBI Taxonomy" id="1798673"/>
    <lineage>
        <taxon>Bacteria</taxon>
        <taxon>Candidatus Magasanikiibacteriota</taxon>
    </lineage>
</organism>
<evidence type="ECO:0000313" key="14">
    <source>
        <dbReference type="Proteomes" id="UP000177953"/>
    </source>
</evidence>
<keyword evidence="10" id="KW-0324">Glycolysis</keyword>
<comment type="subunit">
    <text evidence="10">Monomer.</text>
</comment>
<comment type="similarity">
    <text evidence="3 10 12">Belongs to the phosphoglycerate kinase family.</text>
</comment>
<dbReference type="Proteomes" id="UP000177953">
    <property type="component" value="Unassembled WGS sequence"/>
</dbReference>
<dbReference type="EMBL" id="MFPU01000077">
    <property type="protein sequence ID" value="OGH68866.1"/>
    <property type="molecule type" value="Genomic_DNA"/>
</dbReference>
<dbReference type="GO" id="GO:0006094">
    <property type="term" value="P:gluconeogenesis"/>
    <property type="evidence" value="ECO:0007669"/>
    <property type="project" value="TreeGrafter"/>
</dbReference>
<feature type="binding site" evidence="10">
    <location>
        <begin position="58"/>
        <end position="61"/>
    </location>
    <ligand>
        <name>substrate</name>
    </ligand>
</feature>